<dbReference type="Pfam" id="PF08479">
    <property type="entry name" value="POTRA_2"/>
    <property type="match status" value="1"/>
</dbReference>
<evidence type="ECO:0000256" key="8">
    <source>
        <dbReference type="SAM" id="MobiDB-lite"/>
    </source>
</evidence>
<feature type="signal peptide" evidence="9">
    <location>
        <begin position="1"/>
        <end position="48"/>
    </location>
</feature>
<dbReference type="EMBL" id="FOVE01000013">
    <property type="protein sequence ID" value="SFN59865.1"/>
    <property type="molecule type" value="Genomic_DNA"/>
</dbReference>
<dbReference type="InterPro" id="IPR027282">
    <property type="entry name" value="TPS"/>
</dbReference>
<feature type="compositionally biased region" description="Basic and acidic residues" evidence="8">
    <location>
        <begin position="56"/>
        <end position="79"/>
    </location>
</feature>
<feature type="domain" description="Polypeptide-transport-associated ShlB-type" evidence="11">
    <location>
        <begin position="100"/>
        <end position="175"/>
    </location>
</feature>
<keyword evidence="4" id="KW-0812">Transmembrane</keyword>
<keyword evidence="5" id="KW-0813">Transport</keyword>
<evidence type="ECO:0000256" key="9">
    <source>
        <dbReference type="SAM" id="SignalP"/>
    </source>
</evidence>
<evidence type="ECO:0000256" key="6">
    <source>
        <dbReference type="ARBA" id="ARBA00023136"/>
    </source>
</evidence>
<dbReference type="Proteomes" id="UP000242869">
    <property type="component" value="Unassembled WGS sequence"/>
</dbReference>
<keyword evidence="9" id="KW-0732">Signal</keyword>
<dbReference type="PANTHER" id="PTHR34597">
    <property type="entry name" value="SLR1661 PROTEIN"/>
    <property type="match status" value="1"/>
</dbReference>
<keyword evidence="3" id="KW-1134">Transmembrane beta strand</keyword>
<dbReference type="PIRSF" id="PIRSF029745">
    <property type="entry name" value="FhaC"/>
    <property type="match status" value="1"/>
</dbReference>
<evidence type="ECO:0000256" key="7">
    <source>
        <dbReference type="ARBA" id="ARBA00023237"/>
    </source>
</evidence>
<dbReference type="GO" id="GO:0008320">
    <property type="term" value="F:protein transmembrane transporter activity"/>
    <property type="evidence" value="ECO:0007669"/>
    <property type="project" value="TreeGrafter"/>
</dbReference>
<dbReference type="GO" id="GO:0009279">
    <property type="term" value="C:cell outer membrane"/>
    <property type="evidence" value="ECO:0007669"/>
    <property type="project" value="UniProtKB-SubCell"/>
</dbReference>
<accession>A0A1I5ABN4</accession>
<dbReference type="AlphaFoldDB" id="A0A1I5ABN4"/>
<dbReference type="STRING" id="83765.SAMN05660284_01843"/>
<dbReference type="InterPro" id="IPR005565">
    <property type="entry name" value="Hemolysn_activator_HlyB_C"/>
</dbReference>
<dbReference type="FunFam" id="2.40.160.50:FF:000009">
    <property type="entry name" value="Putative hemolysin activator protein"/>
    <property type="match status" value="1"/>
</dbReference>
<protein>
    <submittedName>
        <fullName evidence="13">Hemolysin activation/secretion protein</fullName>
    </submittedName>
</protein>
<dbReference type="InterPro" id="IPR013686">
    <property type="entry name" value="Polypept-transport_assoc_ShlB"/>
</dbReference>
<dbReference type="InterPro" id="IPR051544">
    <property type="entry name" value="TPS_OM_transporter"/>
</dbReference>
<dbReference type="InterPro" id="IPR035251">
    <property type="entry name" value="ShlB_POTRA"/>
</dbReference>
<keyword evidence="6" id="KW-0472">Membrane</keyword>
<keyword evidence="14" id="KW-1185">Reference proteome</keyword>
<dbReference type="GO" id="GO:0046819">
    <property type="term" value="P:protein secretion by the type V secretion system"/>
    <property type="evidence" value="ECO:0007669"/>
    <property type="project" value="TreeGrafter"/>
</dbReference>
<sequence length="585" mass="65468">MVFLLRLLSQASPSLCERNTDHAGLSKPVAAGCLALGLSILSVSSALADTATQDSEEQRRRTQREFEERQARQKAPDVRLEPAAGIDSHALDLPTEAPCFPIERLRLEGARTEEFRWAQDYLNQYAGRCIGRNGINLIHRRLSAQILERGYVTTRLGIPEQNLSSREFRLLLTAGTIREIRFADPALWGTWRTAFPARPGDLLNIRDLEQGLEQMKRVPSQDVDMEIVPGKEPGESDVVIKLKRDKPWKITLTLDDSGTRTTGKMQSGINLAYDNLFGINDLFNIGLNSDVMRDGSERGTKGNSVYYSFPWEYWTFTFSGSDSRYRQTVYGSNQTFVSSGESQTLDFKIQRLIHRAQNNKTSVQARIAKRFGKSYISDTEIEVQRQNVTSGELALIHRQYFGKAQLDATLAYRKGLTWFNGQSDVAGQTADNPARQYRLQTLDIGLIVPFAVAGQSMRYIAAFRGQTAQTRLYGSEQISIGGRYTVRGYDGDSPLSADKGWYWRNEVEISIPKTPLSAYVGLDHGEIRGGGTETQPARQLTGTVLGIRGEYKKASLDAFVGWALHKPQTLSTSRPAAGFQFSYQF</sequence>
<evidence type="ECO:0000256" key="2">
    <source>
        <dbReference type="ARBA" id="ARBA00009055"/>
    </source>
</evidence>
<gene>
    <name evidence="13" type="ORF">SAMN05660284_01843</name>
</gene>
<evidence type="ECO:0000259" key="10">
    <source>
        <dbReference type="Pfam" id="PF03865"/>
    </source>
</evidence>
<keyword evidence="7" id="KW-0998">Cell outer membrane</keyword>
<comment type="subcellular location">
    <subcellularLocation>
        <location evidence="1">Cell outer membrane</location>
    </subcellularLocation>
</comment>
<dbReference type="Gene3D" id="3.10.20.310">
    <property type="entry name" value="membrane protein fhac"/>
    <property type="match status" value="1"/>
</dbReference>
<keyword evidence="5" id="KW-0406">Ion transport</keyword>
<evidence type="ECO:0000259" key="12">
    <source>
        <dbReference type="Pfam" id="PF17287"/>
    </source>
</evidence>
<dbReference type="GO" id="GO:0098046">
    <property type="term" value="C:type V protein secretion system complex"/>
    <property type="evidence" value="ECO:0007669"/>
    <property type="project" value="TreeGrafter"/>
</dbReference>
<evidence type="ECO:0000256" key="5">
    <source>
        <dbReference type="ARBA" id="ARBA00023065"/>
    </source>
</evidence>
<proteinExistence type="inferred from homology"/>
<dbReference type="Pfam" id="PF17287">
    <property type="entry name" value="POTRA_3"/>
    <property type="match status" value="1"/>
</dbReference>
<feature type="domain" description="ShlB POTRA" evidence="12">
    <location>
        <begin position="176"/>
        <end position="229"/>
    </location>
</feature>
<evidence type="ECO:0000313" key="14">
    <source>
        <dbReference type="Proteomes" id="UP000242869"/>
    </source>
</evidence>
<dbReference type="PANTHER" id="PTHR34597:SF3">
    <property type="entry name" value="OUTER MEMBRANE TRANSPORTER CDIB"/>
    <property type="match status" value="1"/>
</dbReference>
<reference evidence="14" key="1">
    <citation type="submission" date="2016-10" db="EMBL/GenBank/DDBJ databases">
        <authorList>
            <person name="Varghese N."/>
            <person name="Submissions S."/>
        </authorList>
    </citation>
    <scope>NUCLEOTIDE SEQUENCE [LARGE SCALE GENOMIC DNA]</scope>
    <source>
        <strain evidence="14">DSM 6150</strain>
    </source>
</reference>
<dbReference type="GO" id="GO:0006811">
    <property type="term" value="P:monoatomic ion transport"/>
    <property type="evidence" value="ECO:0007669"/>
    <property type="project" value="UniProtKB-KW"/>
</dbReference>
<name>A0A1I5ABN4_9NEIS</name>
<evidence type="ECO:0000259" key="11">
    <source>
        <dbReference type="Pfam" id="PF08479"/>
    </source>
</evidence>
<feature type="domain" description="Haemolysin activator HlyB C-terminal" evidence="10">
    <location>
        <begin position="234"/>
        <end position="549"/>
    </location>
</feature>
<evidence type="ECO:0000256" key="4">
    <source>
        <dbReference type="ARBA" id="ARBA00022692"/>
    </source>
</evidence>
<comment type="similarity">
    <text evidence="2">Belongs to the TPS (TC 1.B.20) family.</text>
</comment>
<organism evidence="13 14">
    <name type="scientific">Formivibrio citricus</name>
    <dbReference type="NCBI Taxonomy" id="83765"/>
    <lineage>
        <taxon>Bacteria</taxon>
        <taxon>Pseudomonadati</taxon>
        <taxon>Pseudomonadota</taxon>
        <taxon>Betaproteobacteria</taxon>
        <taxon>Neisseriales</taxon>
        <taxon>Chitinibacteraceae</taxon>
        <taxon>Formivibrio</taxon>
    </lineage>
</organism>
<evidence type="ECO:0000256" key="3">
    <source>
        <dbReference type="ARBA" id="ARBA00022452"/>
    </source>
</evidence>
<evidence type="ECO:0000313" key="13">
    <source>
        <dbReference type="EMBL" id="SFN59865.1"/>
    </source>
</evidence>
<feature type="chain" id="PRO_5017371948" evidence="9">
    <location>
        <begin position="49"/>
        <end position="585"/>
    </location>
</feature>
<evidence type="ECO:0000256" key="1">
    <source>
        <dbReference type="ARBA" id="ARBA00004442"/>
    </source>
</evidence>
<dbReference type="Pfam" id="PF03865">
    <property type="entry name" value="ShlB"/>
    <property type="match status" value="1"/>
</dbReference>
<dbReference type="Gene3D" id="2.40.160.50">
    <property type="entry name" value="membrane protein fhac: a member of the omp85/tpsb transporter family"/>
    <property type="match status" value="1"/>
</dbReference>
<feature type="region of interest" description="Disordered" evidence="8">
    <location>
        <begin position="51"/>
        <end position="79"/>
    </location>
</feature>